<dbReference type="InterPro" id="IPR009071">
    <property type="entry name" value="HMG_box_dom"/>
</dbReference>
<dbReference type="GO" id="GO:0003677">
    <property type="term" value="F:DNA binding"/>
    <property type="evidence" value="ECO:0007669"/>
    <property type="project" value="UniProtKB-UniRule"/>
</dbReference>
<organism evidence="4 5">
    <name type="scientific">Skeletonema marinoi</name>
    <dbReference type="NCBI Taxonomy" id="267567"/>
    <lineage>
        <taxon>Eukaryota</taxon>
        <taxon>Sar</taxon>
        <taxon>Stramenopiles</taxon>
        <taxon>Ochrophyta</taxon>
        <taxon>Bacillariophyta</taxon>
        <taxon>Coscinodiscophyceae</taxon>
        <taxon>Thalassiosirophycidae</taxon>
        <taxon>Thalassiosirales</taxon>
        <taxon>Skeletonemataceae</taxon>
        <taxon>Skeletonema</taxon>
        <taxon>Skeletonema marinoi-dohrnii complex</taxon>
    </lineage>
</organism>
<feature type="compositionally biased region" description="Basic and acidic residues" evidence="2">
    <location>
        <begin position="32"/>
        <end position="63"/>
    </location>
</feature>
<dbReference type="EMBL" id="JATAAI010000026">
    <property type="protein sequence ID" value="KAK1737365.1"/>
    <property type="molecule type" value="Genomic_DNA"/>
</dbReference>
<evidence type="ECO:0000259" key="3">
    <source>
        <dbReference type="PROSITE" id="PS50118"/>
    </source>
</evidence>
<keyword evidence="1" id="KW-0539">Nucleus</keyword>
<dbReference type="SUPFAM" id="SSF47095">
    <property type="entry name" value="HMG-box"/>
    <property type="match status" value="1"/>
</dbReference>
<name>A0AAD8Y1K3_9STRA</name>
<feature type="DNA-binding region" description="HMG box" evidence="1">
    <location>
        <begin position="1"/>
        <end position="59"/>
    </location>
</feature>
<dbReference type="Pfam" id="PF00505">
    <property type="entry name" value="HMG_box"/>
    <property type="match status" value="1"/>
</dbReference>
<feature type="domain" description="HMG box" evidence="3">
    <location>
        <begin position="1"/>
        <end position="59"/>
    </location>
</feature>
<gene>
    <name evidence="4" type="ORF">QTG54_012232</name>
</gene>
<keyword evidence="1" id="KW-0238">DNA-binding</keyword>
<reference evidence="4" key="1">
    <citation type="submission" date="2023-06" db="EMBL/GenBank/DDBJ databases">
        <title>Survivors Of The Sea: Transcriptome response of Skeletonema marinoi to long-term dormancy.</title>
        <authorList>
            <person name="Pinder M.I.M."/>
            <person name="Kourtchenko O."/>
            <person name="Robertson E.K."/>
            <person name="Larsson T."/>
            <person name="Maumus F."/>
            <person name="Osuna-Cruz C.M."/>
            <person name="Vancaester E."/>
            <person name="Stenow R."/>
            <person name="Vandepoele K."/>
            <person name="Ploug H."/>
            <person name="Bruchert V."/>
            <person name="Godhe A."/>
            <person name="Topel M."/>
        </authorList>
    </citation>
    <scope>NUCLEOTIDE SEQUENCE</scope>
    <source>
        <strain evidence="4">R05AC</strain>
    </source>
</reference>
<accession>A0AAD8Y1K3</accession>
<evidence type="ECO:0000313" key="5">
    <source>
        <dbReference type="Proteomes" id="UP001224775"/>
    </source>
</evidence>
<sequence length="78" mass="8890">MSQEGLLSDSRVKKLGFENLAKTIGARWKSMSSDEERASYKAKAARDSERYKNEMAAYREKNSAKAAPYQPSQKKTKR</sequence>
<dbReference type="InterPro" id="IPR036910">
    <property type="entry name" value="HMG_box_dom_sf"/>
</dbReference>
<dbReference type="Proteomes" id="UP001224775">
    <property type="component" value="Unassembled WGS sequence"/>
</dbReference>
<proteinExistence type="predicted"/>
<evidence type="ECO:0000313" key="4">
    <source>
        <dbReference type="EMBL" id="KAK1737365.1"/>
    </source>
</evidence>
<keyword evidence="5" id="KW-1185">Reference proteome</keyword>
<evidence type="ECO:0000256" key="1">
    <source>
        <dbReference type="PROSITE-ProRule" id="PRU00267"/>
    </source>
</evidence>
<protein>
    <recommendedName>
        <fullName evidence="3">HMG box domain-containing protein</fullName>
    </recommendedName>
</protein>
<dbReference type="AlphaFoldDB" id="A0AAD8Y1K3"/>
<dbReference type="Gene3D" id="1.10.30.10">
    <property type="entry name" value="High mobility group box domain"/>
    <property type="match status" value="1"/>
</dbReference>
<dbReference type="PROSITE" id="PS50118">
    <property type="entry name" value="HMG_BOX_2"/>
    <property type="match status" value="1"/>
</dbReference>
<feature type="region of interest" description="Disordered" evidence="2">
    <location>
        <begin position="31"/>
        <end position="78"/>
    </location>
</feature>
<comment type="caution">
    <text evidence="4">The sequence shown here is derived from an EMBL/GenBank/DDBJ whole genome shotgun (WGS) entry which is preliminary data.</text>
</comment>
<dbReference type="GO" id="GO:0005634">
    <property type="term" value="C:nucleus"/>
    <property type="evidence" value="ECO:0007669"/>
    <property type="project" value="UniProtKB-UniRule"/>
</dbReference>
<evidence type="ECO:0000256" key="2">
    <source>
        <dbReference type="SAM" id="MobiDB-lite"/>
    </source>
</evidence>